<evidence type="ECO:0000256" key="1">
    <source>
        <dbReference type="ARBA" id="ARBA00004651"/>
    </source>
</evidence>
<feature type="transmembrane region" description="Helical" evidence="7">
    <location>
        <begin position="317"/>
        <end position="340"/>
    </location>
</feature>
<dbReference type="EMBL" id="JAUQTB010000009">
    <property type="protein sequence ID" value="MDO7907694.1"/>
    <property type="molecule type" value="Genomic_DNA"/>
</dbReference>
<comment type="subcellular location">
    <subcellularLocation>
        <location evidence="1">Cell membrane</location>
        <topology evidence="1">Multi-pass membrane protein</topology>
    </subcellularLocation>
</comment>
<evidence type="ECO:0000256" key="6">
    <source>
        <dbReference type="ARBA" id="ARBA00023136"/>
    </source>
</evidence>
<dbReference type="Gene3D" id="1.20.1250.20">
    <property type="entry name" value="MFS general substrate transporter like domains"/>
    <property type="match status" value="1"/>
</dbReference>
<proteinExistence type="predicted"/>
<dbReference type="Proteomes" id="UP001240171">
    <property type="component" value="Unassembled WGS sequence"/>
</dbReference>
<evidence type="ECO:0000313" key="9">
    <source>
        <dbReference type="EMBL" id="MDO7907694.1"/>
    </source>
</evidence>
<comment type="caution">
    <text evidence="9">The sequence shown here is derived from an EMBL/GenBank/DDBJ whole genome shotgun (WGS) entry which is preliminary data.</text>
</comment>
<feature type="domain" description="Major facilitator superfamily (MFS) profile" evidence="8">
    <location>
        <begin position="9"/>
        <end position="407"/>
    </location>
</feature>
<dbReference type="Pfam" id="PF07690">
    <property type="entry name" value="MFS_1"/>
    <property type="match status" value="1"/>
</dbReference>
<keyword evidence="5 7" id="KW-1133">Transmembrane helix</keyword>
<keyword evidence="4 7" id="KW-0812">Transmembrane</keyword>
<keyword evidence="2" id="KW-0813">Transport</keyword>
<feature type="transmembrane region" description="Helical" evidence="7">
    <location>
        <begin position="83"/>
        <end position="109"/>
    </location>
</feature>
<reference evidence="9 10" key="1">
    <citation type="submission" date="2023-07" db="EMBL/GenBank/DDBJ databases">
        <title>Paenibacillus sp. JX-17 nov. isolated from soil.</title>
        <authorList>
            <person name="Wan Y."/>
            <person name="Liu B."/>
        </authorList>
    </citation>
    <scope>NUCLEOTIDE SEQUENCE [LARGE SCALE GENOMIC DNA]</scope>
    <source>
        <strain evidence="9 10">JX-17</strain>
    </source>
</reference>
<feature type="transmembrane region" description="Helical" evidence="7">
    <location>
        <begin position="383"/>
        <end position="399"/>
    </location>
</feature>
<keyword evidence="6 7" id="KW-0472">Membrane</keyword>
<feature type="transmembrane region" description="Helical" evidence="7">
    <location>
        <begin position="51"/>
        <end position="71"/>
    </location>
</feature>
<feature type="transmembrane region" description="Helical" evidence="7">
    <location>
        <begin position="352"/>
        <end position="377"/>
    </location>
</feature>
<dbReference type="InterPro" id="IPR011701">
    <property type="entry name" value="MFS"/>
</dbReference>
<feature type="transmembrane region" description="Helical" evidence="7">
    <location>
        <begin position="293"/>
        <end position="311"/>
    </location>
</feature>
<dbReference type="PANTHER" id="PTHR43266">
    <property type="entry name" value="MACROLIDE-EFFLUX PROTEIN"/>
    <property type="match status" value="1"/>
</dbReference>
<dbReference type="RefSeq" id="WP_305024910.1">
    <property type="nucleotide sequence ID" value="NZ_JAUQTB010000009.1"/>
</dbReference>
<dbReference type="PANTHER" id="PTHR43266:SF8">
    <property type="entry name" value="MACROLIDE-EFFLUX PROTEIN"/>
    <property type="match status" value="1"/>
</dbReference>
<evidence type="ECO:0000313" key="10">
    <source>
        <dbReference type="Proteomes" id="UP001240171"/>
    </source>
</evidence>
<dbReference type="CDD" id="cd06173">
    <property type="entry name" value="MFS_MefA_like"/>
    <property type="match status" value="1"/>
</dbReference>
<gene>
    <name evidence="9" type="ORF">Q5741_14885</name>
</gene>
<feature type="transmembrane region" description="Helical" evidence="7">
    <location>
        <begin position="266"/>
        <end position="286"/>
    </location>
</feature>
<feature type="transmembrane region" description="Helical" evidence="7">
    <location>
        <begin position="225"/>
        <end position="246"/>
    </location>
</feature>
<keyword evidence="10" id="KW-1185">Reference proteome</keyword>
<protein>
    <submittedName>
        <fullName evidence="9">MFS transporter</fullName>
    </submittedName>
</protein>
<evidence type="ECO:0000256" key="4">
    <source>
        <dbReference type="ARBA" id="ARBA00022692"/>
    </source>
</evidence>
<feature type="transmembrane region" description="Helical" evidence="7">
    <location>
        <begin position="140"/>
        <end position="160"/>
    </location>
</feature>
<dbReference type="SUPFAM" id="SSF103473">
    <property type="entry name" value="MFS general substrate transporter"/>
    <property type="match status" value="1"/>
</dbReference>
<accession>A0ABT9CEJ0</accession>
<keyword evidence="3" id="KW-1003">Cell membrane</keyword>
<feature type="transmembrane region" description="Helical" evidence="7">
    <location>
        <begin position="12"/>
        <end position="36"/>
    </location>
</feature>
<sequence length="426" mass="47197">MSTLFRNANFVRLFIASFASQLGTTVGNMAFAFYLLDHFAKQPYYATLAELMYSLPTLLVFFIVGVVADRFNRQRIAEYSDWIRVILSVLFLVTILNGWLPAAFLVLFLRSAVSKFFAPAEMAILQGIISKEQYDQAAGLNQMVFGVFMLFGMALGAVAYHTVGIQGAIIVDGVSYLVSGIMIRLCKVEPQVNLPNGPSSWKDLNMKLVLRDFAKGYGYIRSNHLLFTLIIGFFLFGFINGGFAVLPMFTMKYKLAPEHFEQFSSYFSISLGLGFLFGSVLGTVLVKKVAKHHIIIGGILLTALLTMSLAVAEKAWIYLVIIGIAGCVLAPLNIAIGGWMPELVEPDKMGRVSAWIDPVMMLAQSAALGLIAILYPYVVSLEMAYLLLGAVMLLAYMWFQWQMPRLVNRPLAERPLQDAESAPSSH</sequence>
<evidence type="ECO:0000256" key="2">
    <source>
        <dbReference type="ARBA" id="ARBA00022448"/>
    </source>
</evidence>
<evidence type="ECO:0000256" key="5">
    <source>
        <dbReference type="ARBA" id="ARBA00022989"/>
    </source>
</evidence>
<evidence type="ECO:0000259" key="8">
    <source>
        <dbReference type="PROSITE" id="PS50850"/>
    </source>
</evidence>
<evidence type="ECO:0000256" key="7">
    <source>
        <dbReference type="SAM" id="Phobius"/>
    </source>
</evidence>
<name>A0ABT9CEJ0_9BACL</name>
<dbReference type="InterPro" id="IPR020846">
    <property type="entry name" value="MFS_dom"/>
</dbReference>
<dbReference type="InterPro" id="IPR036259">
    <property type="entry name" value="MFS_trans_sf"/>
</dbReference>
<evidence type="ECO:0000256" key="3">
    <source>
        <dbReference type="ARBA" id="ARBA00022475"/>
    </source>
</evidence>
<dbReference type="PROSITE" id="PS50850">
    <property type="entry name" value="MFS"/>
    <property type="match status" value="1"/>
</dbReference>
<organism evidence="9 10">
    <name type="scientific">Paenibacillus lacisoli</name>
    <dbReference type="NCBI Taxonomy" id="3064525"/>
    <lineage>
        <taxon>Bacteria</taxon>
        <taxon>Bacillati</taxon>
        <taxon>Bacillota</taxon>
        <taxon>Bacilli</taxon>
        <taxon>Bacillales</taxon>
        <taxon>Paenibacillaceae</taxon>
        <taxon>Paenibacillus</taxon>
    </lineage>
</organism>